<dbReference type="SMART" id="SM00530">
    <property type="entry name" value="HTH_XRE"/>
    <property type="match status" value="1"/>
</dbReference>
<dbReference type="Gene3D" id="1.10.260.40">
    <property type="entry name" value="lambda repressor-like DNA-binding domains"/>
    <property type="match status" value="1"/>
</dbReference>
<dbReference type="InterPro" id="IPR010982">
    <property type="entry name" value="Lambda_DNA-bd_dom_sf"/>
</dbReference>
<dbReference type="STRING" id="1915309.AXG55_03660"/>
<name>A0A1L4CYL6_9BACT</name>
<proteinExistence type="predicted"/>
<dbReference type="SUPFAM" id="SSF47413">
    <property type="entry name" value="lambda repressor-like DNA-binding domains"/>
    <property type="match status" value="1"/>
</dbReference>
<evidence type="ECO:0000313" key="3">
    <source>
        <dbReference type="Proteomes" id="UP000184731"/>
    </source>
</evidence>
<dbReference type="GO" id="GO:0003677">
    <property type="term" value="F:DNA binding"/>
    <property type="evidence" value="ECO:0007669"/>
    <property type="project" value="InterPro"/>
</dbReference>
<accession>A0A1L4CYL6</accession>
<dbReference type="EMBL" id="CP017834">
    <property type="protein sequence ID" value="APJ03053.1"/>
    <property type="molecule type" value="Genomic_DNA"/>
</dbReference>
<evidence type="ECO:0000259" key="1">
    <source>
        <dbReference type="PROSITE" id="PS50943"/>
    </source>
</evidence>
<reference evidence="2 3" key="1">
    <citation type="submission" date="2016-10" db="EMBL/GenBank/DDBJ databases">
        <title>Silvanigrella aquatica sp. nov., isolated from a freshwater lake located in the Black Forest, Germany, description of Silvanigrellaceae fam. nov., Silvanigrellales ord. nov., reclassification of the order Bdellovibrionales in the class Oligoflexia, reclassification of the families Bacteriovoracaceae and Halobacteriovoraceae in the new order Bacteriovoracales ord. nov., and reclassification of the family Pseudobacteriovoracaceae in the order Oligoflexiales.</title>
        <authorList>
            <person name="Hahn M.W."/>
            <person name="Schmidt J."/>
            <person name="Koll U."/>
            <person name="Rohde M."/>
            <person name="Verbag S."/>
            <person name="Pitt A."/>
            <person name="Nakai R."/>
            <person name="Naganuma T."/>
            <person name="Lang E."/>
        </authorList>
    </citation>
    <scope>NUCLEOTIDE SEQUENCE [LARGE SCALE GENOMIC DNA]</scope>
    <source>
        <strain evidence="2 3">MWH-Nonnen-W8red</strain>
    </source>
</reference>
<sequence>MTMIHTPQELEIMLGENIKALRLQRNLDRQSLCQQAGVSLNALKNLENAKGSALMTLIRVLKALGNEDWVQNFSPKVTVNPLHMVRNKPVRQRASRRVARGNIKND</sequence>
<dbReference type="Pfam" id="PF01381">
    <property type="entry name" value="HTH_3"/>
    <property type="match status" value="1"/>
</dbReference>
<organism evidence="2 3">
    <name type="scientific">Silvanigrella aquatica</name>
    <dbReference type="NCBI Taxonomy" id="1915309"/>
    <lineage>
        <taxon>Bacteria</taxon>
        <taxon>Pseudomonadati</taxon>
        <taxon>Bdellovibrionota</taxon>
        <taxon>Oligoflexia</taxon>
        <taxon>Silvanigrellales</taxon>
        <taxon>Silvanigrellaceae</taxon>
        <taxon>Silvanigrella</taxon>
    </lineage>
</organism>
<keyword evidence="3" id="KW-1185">Reference proteome</keyword>
<dbReference type="Proteomes" id="UP000184731">
    <property type="component" value="Chromosome"/>
</dbReference>
<dbReference type="AlphaFoldDB" id="A0A1L4CYL6"/>
<dbReference type="RefSeq" id="WP_148696767.1">
    <property type="nucleotide sequence ID" value="NZ_CP017834.1"/>
</dbReference>
<dbReference type="KEGG" id="saqi:AXG55_03660"/>
<dbReference type="InterPro" id="IPR001387">
    <property type="entry name" value="Cro/C1-type_HTH"/>
</dbReference>
<protein>
    <recommendedName>
        <fullName evidence="1">HTH cro/C1-type domain-containing protein</fullName>
    </recommendedName>
</protein>
<evidence type="ECO:0000313" key="2">
    <source>
        <dbReference type="EMBL" id="APJ03053.1"/>
    </source>
</evidence>
<dbReference type="CDD" id="cd00093">
    <property type="entry name" value="HTH_XRE"/>
    <property type="match status" value="1"/>
</dbReference>
<dbReference type="PROSITE" id="PS50943">
    <property type="entry name" value="HTH_CROC1"/>
    <property type="match status" value="1"/>
</dbReference>
<dbReference type="OrthoDB" id="122879at2"/>
<feature type="domain" description="HTH cro/C1-type" evidence="1">
    <location>
        <begin position="18"/>
        <end position="70"/>
    </location>
</feature>
<gene>
    <name evidence="2" type="ORF">AXG55_03660</name>
</gene>